<evidence type="ECO:0000313" key="1">
    <source>
        <dbReference type="EMBL" id="SVC31535.1"/>
    </source>
</evidence>
<dbReference type="EMBL" id="UINC01084674">
    <property type="protein sequence ID" value="SVC31535.1"/>
    <property type="molecule type" value="Genomic_DNA"/>
</dbReference>
<gene>
    <name evidence="1" type="ORF">METZ01_LOCUS284389</name>
</gene>
<accession>A0A382L6V0</accession>
<reference evidence="1" key="1">
    <citation type="submission" date="2018-05" db="EMBL/GenBank/DDBJ databases">
        <authorList>
            <person name="Lanie J.A."/>
            <person name="Ng W.-L."/>
            <person name="Kazmierczak K.M."/>
            <person name="Andrzejewski T.M."/>
            <person name="Davidsen T.M."/>
            <person name="Wayne K.J."/>
            <person name="Tettelin H."/>
            <person name="Glass J.I."/>
            <person name="Rusch D."/>
            <person name="Podicherti R."/>
            <person name="Tsui H.-C.T."/>
            <person name="Winkler M.E."/>
        </authorList>
    </citation>
    <scope>NUCLEOTIDE SEQUENCE</scope>
</reference>
<sequence length="24" mass="2671">MGYRNTMVDLCTVNVVGNIVDEID</sequence>
<dbReference type="AlphaFoldDB" id="A0A382L6V0"/>
<organism evidence="1">
    <name type="scientific">marine metagenome</name>
    <dbReference type="NCBI Taxonomy" id="408172"/>
    <lineage>
        <taxon>unclassified sequences</taxon>
        <taxon>metagenomes</taxon>
        <taxon>ecological metagenomes</taxon>
    </lineage>
</organism>
<proteinExistence type="predicted"/>
<protein>
    <submittedName>
        <fullName evidence="1">Uncharacterized protein</fullName>
    </submittedName>
</protein>
<name>A0A382L6V0_9ZZZZ</name>